<protein>
    <submittedName>
        <fullName evidence="2">Uncharacterized protein</fullName>
    </submittedName>
</protein>
<gene>
    <name evidence="2" type="ORF">BSAL_04830</name>
</gene>
<sequence length="350" mass="37986">MDDFDLDSLVDRCLGVPPIGGMSSVIPTNAGVNAAVVSSSPAVSALRPSSYGSADGDRKTNNMSASLSYGTPKQQQQQTSYYSQSQQRGAGASSISKSGATPPPSVQHATTTVQKLHARSSPGDYSGATDHFSSSRQRNHVAAHSSSEEAGGSGALEIQSGGGLTGRSYESPGSSARQDPTLRRIQLWAERREAKRAVMVYEKLQEELAQCTFHPIRETTNLSDSSSIHLAPSSLYKDNKAWGFDEFVDRLVTARDQKQLKEEEDERRKSGATGVNWQPGFTVPEPFEFNRYNRRPIPSLKSHYEGLAPVLRGEHEQSLSTIEAPSIPPGLFSVRPSNVIMDHATPDRPR</sequence>
<name>A0A0S4ISG5_BODSA</name>
<feature type="region of interest" description="Disordered" evidence="1">
    <location>
        <begin position="39"/>
        <end position="179"/>
    </location>
</feature>
<proteinExistence type="predicted"/>
<evidence type="ECO:0000256" key="1">
    <source>
        <dbReference type="SAM" id="MobiDB-lite"/>
    </source>
</evidence>
<evidence type="ECO:0000313" key="2">
    <source>
        <dbReference type="EMBL" id="CUG05849.1"/>
    </source>
</evidence>
<dbReference type="OMA" id="HYEGLAP"/>
<reference evidence="3" key="1">
    <citation type="submission" date="2015-09" db="EMBL/GenBank/DDBJ databases">
        <authorList>
            <consortium name="Pathogen Informatics"/>
        </authorList>
    </citation>
    <scope>NUCLEOTIDE SEQUENCE [LARGE SCALE GENOMIC DNA]</scope>
    <source>
        <strain evidence="3">Lake Konstanz</strain>
    </source>
</reference>
<dbReference type="VEuPathDB" id="TriTrypDB:BSAL_04830"/>
<dbReference type="Proteomes" id="UP000051952">
    <property type="component" value="Unassembled WGS sequence"/>
</dbReference>
<feature type="compositionally biased region" description="Basic and acidic residues" evidence="1">
    <location>
        <begin position="258"/>
        <end position="269"/>
    </location>
</feature>
<feature type="region of interest" description="Disordered" evidence="1">
    <location>
        <begin position="258"/>
        <end position="277"/>
    </location>
</feature>
<feature type="compositionally biased region" description="Low complexity" evidence="1">
    <location>
        <begin position="74"/>
        <end position="100"/>
    </location>
</feature>
<dbReference type="EMBL" id="CYKH01000548">
    <property type="protein sequence ID" value="CUG05849.1"/>
    <property type="molecule type" value="Genomic_DNA"/>
</dbReference>
<keyword evidence="3" id="KW-1185">Reference proteome</keyword>
<dbReference type="AlphaFoldDB" id="A0A0S4ISG5"/>
<organism evidence="2 3">
    <name type="scientific">Bodo saltans</name>
    <name type="common">Flagellated protozoan</name>
    <dbReference type="NCBI Taxonomy" id="75058"/>
    <lineage>
        <taxon>Eukaryota</taxon>
        <taxon>Discoba</taxon>
        <taxon>Euglenozoa</taxon>
        <taxon>Kinetoplastea</taxon>
        <taxon>Metakinetoplastina</taxon>
        <taxon>Eubodonida</taxon>
        <taxon>Bodonidae</taxon>
        <taxon>Bodo</taxon>
    </lineage>
</organism>
<feature type="compositionally biased region" description="Polar residues" evidence="1">
    <location>
        <begin position="61"/>
        <end position="73"/>
    </location>
</feature>
<evidence type="ECO:0000313" key="3">
    <source>
        <dbReference type="Proteomes" id="UP000051952"/>
    </source>
</evidence>
<accession>A0A0S4ISG5</accession>
<dbReference type="OrthoDB" id="248649at2759"/>
<feature type="region of interest" description="Disordered" evidence="1">
    <location>
        <begin position="319"/>
        <end position="350"/>
    </location>
</feature>